<name>A0ABY4CL79_9BACL</name>
<dbReference type="InterPro" id="IPR008407">
    <property type="entry name" value="Brnchd-chn_aa_trnsp_AzlD"/>
</dbReference>
<dbReference type="EMBL" id="CP089291">
    <property type="protein sequence ID" value="UOF90006.1"/>
    <property type="molecule type" value="Genomic_DNA"/>
</dbReference>
<keyword evidence="3" id="KW-1185">Reference proteome</keyword>
<organism evidence="2 3">
    <name type="scientific">Fodinisporobacter ferrooxydans</name>
    <dbReference type="NCBI Taxonomy" id="2901836"/>
    <lineage>
        <taxon>Bacteria</taxon>
        <taxon>Bacillati</taxon>
        <taxon>Bacillota</taxon>
        <taxon>Bacilli</taxon>
        <taxon>Bacillales</taxon>
        <taxon>Alicyclobacillaceae</taxon>
        <taxon>Fodinisporobacter</taxon>
    </lineage>
</organism>
<feature type="transmembrane region" description="Helical" evidence="1">
    <location>
        <begin position="86"/>
        <end position="104"/>
    </location>
</feature>
<proteinExistence type="predicted"/>
<keyword evidence="1" id="KW-0812">Transmembrane</keyword>
<dbReference type="Proteomes" id="UP000830167">
    <property type="component" value="Chromosome"/>
</dbReference>
<dbReference type="RefSeq" id="WP_347436700.1">
    <property type="nucleotide sequence ID" value="NZ_CP089291.1"/>
</dbReference>
<keyword evidence="1" id="KW-1133">Transmembrane helix</keyword>
<sequence length="105" mass="11519">MHVLIETLIIGAGTFLIRAISLSWGSRVIWPAWGQKWLSFVTPAVLGALLGPLLFLPDNHLVPIVHNTTLLAAIPTAIVGWFTRHLFWTVAAGVACFAIVTHLIW</sequence>
<feature type="transmembrane region" description="Helical" evidence="1">
    <location>
        <begin position="6"/>
        <end position="25"/>
    </location>
</feature>
<reference evidence="2" key="1">
    <citation type="submission" date="2021-12" db="EMBL/GenBank/DDBJ databases">
        <title>Alicyclobacillaceae gen. nov., sp. nov., isolated from chalcocite enrichment system.</title>
        <authorList>
            <person name="Jiang Z."/>
        </authorList>
    </citation>
    <scope>NUCLEOTIDE SEQUENCE</scope>
    <source>
        <strain evidence="2">MYW30-H2</strain>
    </source>
</reference>
<evidence type="ECO:0000313" key="2">
    <source>
        <dbReference type="EMBL" id="UOF90006.1"/>
    </source>
</evidence>
<keyword evidence="1" id="KW-0472">Membrane</keyword>
<evidence type="ECO:0000256" key="1">
    <source>
        <dbReference type="SAM" id="Phobius"/>
    </source>
</evidence>
<feature type="transmembrane region" description="Helical" evidence="1">
    <location>
        <begin position="61"/>
        <end position="79"/>
    </location>
</feature>
<protein>
    <submittedName>
        <fullName evidence="2">AzlD domain-containing protein</fullName>
    </submittedName>
</protein>
<feature type="transmembrane region" description="Helical" evidence="1">
    <location>
        <begin position="37"/>
        <end position="55"/>
    </location>
</feature>
<accession>A0ABY4CL79</accession>
<gene>
    <name evidence="2" type="ORF">LSG31_19390</name>
</gene>
<evidence type="ECO:0000313" key="3">
    <source>
        <dbReference type="Proteomes" id="UP000830167"/>
    </source>
</evidence>
<dbReference type="Pfam" id="PF05437">
    <property type="entry name" value="AzlD"/>
    <property type="match status" value="1"/>
</dbReference>